<gene>
    <name evidence="2" type="ORF">AZI86_17200</name>
</gene>
<dbReference type="SUPFAM" id="SSF51735">
    <property type="entry name" value="NAD(P)-binding Rossmann-fold domains"/>
    <property type="match status" value="1"/>
</dbReference>
<proteinExistence type="predicted"/>
<dbReference type="PANTHER" id="PTHR33303:SF2">
    <property type="entry name" value="COA-BINDING DOMAIN-CONTAINING PROTEIN"/>
    <property type="match status" value="1"/>
</dbReference>
<dbReference type="Gene3D" id="3.40.50.720">
    <property type="entry name" value="NAD(P)-binding Rossmann-like Domain"/>
    <property type="match status" value="1"/>
</dbReference>
<protein>
    <submittedName>
        <fullName evidence="2">CoA-binding protein</fullName>
    </submittedName>
</protein>
<organism evidence="2 3">
    <name type="scientific">Bdellovibrio bacteriovorus</name>
    <dbReference type="NCBI Taxonomy" id="959"/>
    <lineage>
        <taxon>Bacteria</taxon>
        <taxon>Pseudomonadati</taxon>
        <taxon>Bdellovibrionota</taxon>
        <taxon>Bdellovibrionia</taxon>
        <taxon>Bdellovibrionales</taxon>
        <taxon>Pseudobdellovibrionaceae</taxon>
        <taxon>Bdellovibrio</taxon>
    </lineage>
</organism>
<dbReference type="Proteomes" id="UP000075320">
    <property type="component" value="Unassembled WGS sequence"/>
</dbReference>
<comment type="caution">
    <text evidence="2">The sequence shown here is derived from an EMBL/GenBank/DDBJ whole genome shotgun (WGS) entry which is preliminary data.</text>
</comment>
<dbReference type="InterPro" id="IPR003781">
    <property type="entry name" value="CoA-bd"/>
</dbReference>
<dbReference type="OrthoDB" id="9807426at2"/>
<feature type="domain" description="CoA-binding" evidence="1">
    <location>
        <begin position="1"/>
        <end position="91"/>
    </location>
</feature>
<reference evidence="2 3" key="1">
    <citation type="submission" date="2016-03" db="EMBL/GenBank/DDBJ databases">
        <authorList>
            <person name="Ploux O."/>
        </authorList>
    </citation>
    <scope>NUCLEOTIDE SEQUENCE [LARGE SCALE GENOMIC DNA]</scope>
    <source>
        <strain evidence="2 3">R0</strain>
    </source>
</reference>
<accession>A0A150WEJ1</accession>
<keyword evidence="3" id="KW-1185">Reference proteome</keyword>
<evidence type="ECO:0000313" key="2">
    <source>
        <dbReference type="EMBL" id="KYG61449.1"/>
    </source>
</evidence>
<dbReference type="Pfam" id="PF13380">
    <property type="entry name" value="CoA_binding_2"/>
    <property type="match status" value="1"/>
</dbReference>
<evidence type="ECO:0000259" key="1">
    <source>
        <dbReference type="SMART" id="SM00881"/>
    </source>
</evidence>
<dbReference type="EMBL" id="LUKE01000006">
    <property type="protein sequence ID" value="KYG61449.1"/>
    <property type="molecule type" value="Genomic_DNA"/>
</dbReference>
<dbReference type="SMART" id="SM00881">
    <property type="entry name" value="CoA_binding"/>
    <property type="match status" value="1"/>
</dbReference>
<evidence type="ECO:0000313" key="3">
    <source>
        <dbReference type="Proteomes" id="UP000075320"/>
    </source>
</evidence>
<dbReference type="AlphaFoldDB" id="A0A150WEJ1"/>
<dbReference type="InterPro" id="IPR036291">
    <property type="entry name" value="NAD(P)-bd_dom_sf"/>
</dbReference>
<dbReference type="PANTHER" id="PTHR33303">
    <property type="entry name" value="CYTOPLASMIC PROTEIN-RELATED"/>
    <property type="match status" value="1"/>
</dbReference>
<sequence>MTETVAILGASDNPERYAHKAMKMLQEYGHKVYPVNPHIDKIDELNVTPSLTALPESVDTLTLYVNPQRLQPYLDQIKKLHPKRVIFNPGTESTEFAEELEKAGIETTEACTMVLLRTNQF</sequence>
<dbReference type="RefSeq" id="WP_061836531.1">
    <property type="nucleotide sequence ID" value="NZ_LUKE01000006.1"/>
</dbReference>
<name>A0A150WEJ1_BDEBC</name>